<accession>A0A9Q5N457</accession>
<reference evidence="1" key="1">
    <citation type="submission" date="2016-06" db="EMBL/GenBank/DDBJ databases">
        <title>Draft Genome sequence of the fungus Inonotus baumii.</title>
        <authorList>
            <person name="Zhu H."/>
            <person name="Lin W."/>
        </authorList>
    </citation>
    <scope>NUCLEOTIDE SEQUENCE</scope>
    <source>
        <strain evidence="1">821</strain>
    </source>
</reference>
<dbReference type="Proteomes" id="UP000757232">
    <property type="component" value="Unassembled WGS sequence"/>
</dbReference>
<dbReference type="OrthoDB" id="2861623at2759"/>
<protein>
    <recommendedName>
        <fullName evidence="3">Terpene synthase</fullName>
    </recommendedName>
</protein>
<comment type="caution">
    <text evidence="1">The sequence shown here is derived from an EMBL/GenBank/DDBJ whole genome shotgun (WGS) entry which is preliminary data.</text>
</comment>
<organism evidence="1 2">
    <name type="scientific">Sanghuangporus baumii</name>
    <name type="common">Phellinus baumii</name>
    <dbReference type="NCBI Taxonomy" id="108892"/>
    <lineage>
        <taxon>Eukaryota</taxon>
        <taxon>Fungi</taxon>
        <taxon>Dikarya</taxon>
        <taxon>Basidiomycota</taxon>
        <taxon>Agaricomycotina</taxon>
        <taxon>Agaricomycetes</taxon>
        <taxon>Hymenochaetales</taxon>
        <taxon>Hymenochaetaceae</taxon>
        <taxon>Sanghuangporus</taxon>
    </lineage>
</organism>
<evidence type="ECO:0008006" key="3">
    <source>
        <dbReference type="Google" id="ProtNLM"/>
    </source>
</evidence>
<evidence type="ECO:0000313" key="2">
    <source>
        <dbReference type="Proteomes" id="UP000757232"/>
    </source>
</evidence>
<dbReference type="InterPro" id="IPR008949">
    <property type="entry name" value="Isoprenoid_synthase_dom_sf"/>
</dbReference>
<gene>
    <name evidence="1" type="ORF">A7U60_g5118</name>
</gene>
<dbReference type="EMBL" id="LNZH02000188">
    <property type="protein sequence ID" value="OCB87795.1"/>
    <property type="molecule type" value="Genomic_DNA"/>
</dbReference>
<dbReference type="Gene3D" id="1.10.600.10">
    <property type="entry name" value="Farnesyl Diphosphate Synthase"/>
    <property type="match status" value="1"/>
</dbReference>
<evidence type="ECO:0000313" key="1">
    <source>
        <dbReference type="EMBL" id="OCB87795.1"/>
    </source>
</evidence>
<sequence length="409" mass="45255">MASILTGAIASLRNVLSWVPHSSDRGTPPHELQISPSDLLASLPNSARDFRINPLCKVVSEASDTWAAENIGLSPSRVKKAAIVKDARPDLDGDEENEMLDLKIGLLASMCFPKSDYNQLRICADFLTWIWLLNHCLASYNGKEGRSCVEENIRLTEDEPGCTEISDPGFAKGLQTILCRLERSPEAGYAYDRFRIAVRDYLQLLLEHLGGLSGSKLSQSAKDYVTQQRQRGWHTSLFILIEYAYGLRSLSEEPQRHPIKALMRDARDSAAEVIVYALDIYACAGALSQNSLQNLPAHNVVKLLAGKRNSSILSAITRAKEICLDRLRSFSILQEQLLRESPEPQLSNSNVFTPTDVAIYARALGDCIQGVIYWSFESERFWGRNGSQATLIVDPTGSGNDLQGEVIVG</sequence>
<dbReference type="AlphaFoldDB" id="A0A9Q5N457"/>
<keyword evidence="2" id="KW-1185">Reference proteome</keyword>
<dbReference type="SUPFAM" id="SSF48576">
    <property type="entry name" value="Terpenoid synthases"/>
    <property type="match status" value="1"/>
</dbReference>
<proteinExistence type="predicted"/>
<name>A0A9Q5N457_SANBA</name>